<dbReference type="AlphaFoldDB" id="A0A345ULQ2"/>
<keyword evidence="6" id="KW-0269">Exonuclease</keyword>
<dbReference type="GO" id="GO:0006310">
    <property type="term" value="P:DNA recombination"/>
    <property type="evidence" value="ECO:0007669"/>
    <property type="project" value="TreeGrafter"/>
</dbReference>
<keyword evidence="7" id="KW-0067">ATP-binding</keyword>
<evidence type="ECO:0000256" key="9">
    <source>
        <dbReference type="ARBA" id="ARBA00023204"/>
    </source>
</evidence>
<dbReference type="EC" id="3.1.11.5" evidence="11"/>
<dbReference type="SUPFAM" id="SSF52540">
    <property type="entry name" value="P-loop containing nucleoside triphosphate hydrolases"/>
    <property type="match status" value="2"/>
</dbReference>
<dbReference type="Gene3D" id="1.10.10.160">
    <property type="match status" value="1"/>
</dbReference>
<name>A0A345ULQ2_9BACT</name>
<dbReference type="PANTHER" id="PTHR30591">
    <property type="entry name" value="RECBCD ENZYME SUBUNIT RECC"/>
    <property type="match status" value="1"/>
</dbReference>
<evidence type="ECO:0000256" key="7">
    <source>
        <dbReference type="ARBA" id="ARBA00022840"/>
    </source>
</evidence>
<evidence type="ECO:0000313" key="11">
    <source>
        <dbReference type="EMBL" id="AXJ01404.1"/>
    </source>
</evidence>
<dbReference type="EMBL" id="CP027806">
    <property type="protein sequence ID" value="AXJ01404.1"/>
    <property type="molecule type" value="Genomic_DNA"/>
</dbReference>
<keyword evidence="4 11" id="KW-0378">Hydrolase</keyword>
<keyword evidence="3" id="KW-0227">DNA damage</keyword>
<dbReference type="InterPro" id="IPR027417">
    <property type="entry name" value="P-loop_NTPase"/>
</dbReference>
<keyword evidence="8" id="KW-0238">DNA-binding</keyword>
<dbReference type="Proteomes" id="UP000254808">
    <property type="component" value="Chromosome"/>
</dbReference>
<dbReference type="InterPro" id="IPR006697">
    <property type="entry name" value="RecC"/>
</dbReference>
<dbReference type="GO" id="GO:0005524">
    <property type="term" value="F:ATP binding"/>
    <property type="evidence" value="ECO:0007669"/>
    <property type="project" value="UniProtKB-KW"/>
</dbReference>
<dbReference type="InterPro" id="IPR011335">
    <property type="entry name" value="Restrct_endonuc-II-like"/>
</dbReference>
<dbReference type="InterPro" id="IPR013986">
    <property type="entry name" value="DExx_box_DNA_helicase_dom_sf"/>
</dbReference>
<evidence type="ECO:0000259" key="10">
    <source>
        <dbReference type="Pfam" id="PF17946"/>
    </source>
</evidence>
<evidence type="ECO:0000256" key="5">
    <source>
        <dbReference type="ARBA" id="ARBA00022806"/>
    </source>
</evidence>
<dbReference type="PANTHER" id="PTHR30591:SF1">
    <property type="entry name" value="RECBCD ENZYME SUBUNIT RECC"/>
    <property type="match status" value="1"/>
</dbReference>
<accession>A0A345ULQ2</accession>
<evidence type="ECO:0000313" key="12">
    <source>
        <dbReference type="Proteomes" id="UP000254808"/>
    </source>
</evidence>
<keyword evidence="2" id="KW-0547">Nucleotide-binding</keyword>
<proteinExistence type="inferred from homology"/>
<evidence type="ECO:0000256" key="4">
    <source>
        <dbReference type="ARBA" id="ARBA00022801"/>
    </source>
</evidence>
<keyword evidence="5 11" id="KW-0347">Helicase</keyword>
<dbReference type="Gene3D" id="3.40.50.300">
    <property type="entry name" value="P-loop containing nucleotide triphosphate hydrolases"/>
    <property type="match status" value="2"/>
</dbReference>
<evidence type="ECO:0000256" key="8">
    <source>
        <dbReference type="ARBA" id="ARBA00023125"/>
    </source>
</evidence>
<dbReference type="Pfam" id="PF04257">
    <property type="entry name" value="Exonuc_V_gamma"/>
    <property type="match status" value="1"/>
</dbReference>
<dbReference type="GO" id="GO:0008854">
    <property type="term" value="F:exodeoxyribonuclease V activity"/>
    <property type="evidence" value="ECO:0007669"/>
    <property type="project" value="UniProtKB-EC"/>
</dbReference>
<dbReference type="Pfam" id="PF17946">
    <property type="entry name" value="RecC_C"/>
    <property type="match status" value="1"/>
</dbReference>
<dbReference type="GO" id="GO:0009338">
    <property type="term" value="C:exodeoxyribonuclease V complex"/>
    <property type="evidence" value="ECO:0007669"/>
    <property type="project" value="InterPro"/>
</dbReference>
<organism evidence="11 12">
    <name type="scientific">Cyclonatronum proteinivorum</name>
    <dbReference type="NCBI Taxonomy" id="1457365"/>
    <lineage>
        <taxon>Bacteria</taxon>
        <taxon>Pseudomonadati</taxon>
        <taxon>Balneolota</taxon>
        <taxon>Balneolia</taxon>
        <taxon>Balneolales</taxon>
        <taxon>Cyclonatronaceae</taxon>
        <taxon>Cyclonatronum</taxon>
    </lineage>
</organism>
<sequence>MLEIISACRLEDLFRAFEARLDAHKPDTMLAPDTLLVPNRDLARWLQIRRARSSGVSANLKAVLPARFMHELNLQVNPSYEEQLPDKHALAWMIFSVLRDLQSGPQTQSVWKPLLAYIRKSGPDMETVRRYELSANIADIFDEYQLFRPEWMQAWNRGEAAEVPALFTQTADWQRQLWAALKKQNPGMTDRARLNEALMDAIGAGQLRLPYALHVFGTAPFPPLYLRAILGLSRHIPVLIYRVQPEAEAASGTVHPLMAAMGAEHRQYSELLEQLTAGLQTKSFFQAGSPSPETQNPKPETLLKRVQASVQERDLRELPADLPADDRSLLAHACHSAMREVEVLHDRIIRFLDDNPDAGPSDVLVVAPQLSDHLTAIRAVFGHPSDEALRLPWFLHDPAGSPLVRATDLLMQLLRLDETRFRADVLLEMLDRPLLRERLGLGDDDLRLIAFWVRETGIRWGLDAEDREDAGLFSWEFGLDRLLLGLMMPAETEEPVLGLMPFPHIEGEGQLRVAGQLAGFVETLARWVKQSREPKPLHAWPELIRQLMVEVFPLTPDTERMLRPLFAAVDRLPQMEQWTGDENLPAEVIAQAVGAQIREQTAGAGYRKGSVTFSTMVPVRHMPFRFIAMLGLNEGSFPGREEVSGFNLMARSPKPGDRVKRLSNRALFLDTLMACRQQLHLSYVGFSFRDGSERAPSLVLRELWDMLRQQGLSKPEEQLLVKHRLHGHHPAYFVQGPDSGLFSYDASRIEALRLGHFAAVSGDAQRRFDQPLPAPEAKSLLVVELHELMGFVQKPVGWMMQHRANMARLREEELPPRRDPFALNKLEEYLLKDRMLKHIGLQPGADQPESELVQPLRTRLALEARMPYSKSGERAFDANWDDLQSFLQEIPSEHRELAAQPGVLAEVELEVSGRMVLVRGLVPPVIEGKSVTIEHGKMKAKRKLKAWLRQLLVQAALDENATGYTYGPDEDDKKPAFELCLRARNPKEKLTKLIALWLNCHELPPPATPEFLERLDKLRQSESEKGAVSKLAAYFRENPNSYSTLPNDDPWAAQFYPEYQDELPDLAAPFYEAIWLPFEASIVENE</sequence>
<dbReference type="KEGG" id="cprv:CYPRO_2156"/>
<dbReference type="Gene3D" id="3.40.50.10930">
    <property type="match status" value="1"/>
</dbReference>
<dbReference type="SUPFAM" id="SSF52980">
    <property type="entry name" value="Restriction endonuclease-like"/>
    <property type="match status" value="1"/>
</dbReference>
<dbReference type="Gene3D" id="1.10.10.990">
    <property type="match status" value="1"/>
</dbReference>
<keyword evidence="9" id="KW-0234">DNA repair</keyword>
<keyword evidence="1" id="KW-0540">Nuclease</keyword>
<protein>
    <submittedName>
        <fullName evidence="11">DNA helicase/exodeoxyribonuclease V, gamma subunit</fullName>
        <ecNumber evidence="11">3.1.11.5</ecNumber>
    </submittedName>
</protein>
<evidence type="ECO:0000256" key="3">
    <source>
        <dbReference type="ARBA" id="ARBA00022763"/>
    </source>
</evidence>
<evidence type="ECO:0000256" key="2">
    <source>
        <dbReference type="ARBA" id="ARBA00022741"/>
    </source>
</evidence>
<dbReference type="GO" id="GO:0004386">
    <property type="term" value="F:helicase activity"/>
    <property type="evidence" value="ECO:0007669"/>
    <property type="project" value="UniProtKB-KW"/>
</dbReference>
<evidence type="ECO:0000256" key="6">
    <source>
        <dbReference type="ARBA" id="ARBA00022839"/>
    </source>
</evidence>
<gene>
    <name evidence="11" type="ORF">CYPRO_2156</name>
</gene>
<dbReference type="OrthoDB" id="9762834at2"/>
<dbReference type="RefSeq" id="WP_114984597.1">
    <property type="nucleotide sequence ID" value="NZ_CP027806.1"/>
</dbReference>
<dbReference type="PIRSF" id="PIRSF000980">
    <property type="entry name" value="RecC"/>
    <property type="match status" value="1"/>
</dbReference>
<reference evidence="11 12" key="1">
    <citation type="submission" date="2018-03" db="EMBL/GenBank/DDBJ databases">
        <title>Phenotypic and genomic properties of Cyclonatronum proteinivorum gen. nov., sp. nov., a haloalkaliphilic bacteroidete from soda lakes possessing Na+-translocating rhodopsin.</title>
        <authorList>
            <person name="Toshchakov S.V."/>
            <person name="Korzhenkov A."/>
            <person name="Samarov N.I."/>
            <person name="Kublanov I.V."/>
            <person name="Muntyan M.S."/>
            <person name="Sorokin D.Y."/>
        </authorList>
    </citation>
    <scope>NUCLEOTIDE SEQUENCE [LARGE SCALE GENOMIC DNA]</scope>
    <source>
        <strain evidence="11 12">Omega</strain>
    </source>
</reference>
<keyword evidence="12" id="KW-1185">Reference proteome</keyword>
<feature type="domain" description="RecC C-terminal" evidence="10">
    <location>
        <begin position="783"/>
        <end position="1010"/>
    </location>
</feature>
<dbReference type="GO" id="GO:0003677">
    <property type="term" value="F:DNA binding"/>
    <property type="evidence" value="ECO:0007669"/>
    <property type="project" value="UniProtKB-KW"/>
</dbReference>
<dbReference type="HAMAP" id="MF_01486">
    <property type="entry name" value="RecC"/>
    <property type="match status" value="1"/>
</dbReference>
<dbReference type="InterPro" id="IPR041500">
    <property type="entry name" value="RecC_C"/>
</dbReference>
<dbReference type="GO" id="GO:0006281">
    <property type="term" value="P:DNA repair"/>
    <property type="evidence" value="ECO:0007669"/>
    <property type="project" value="UniProtKB-KW"/>
</dbReference>
<evidence type="ECO:0000256" key="1">
    <source>
        <dbReference type="ARBA" id="ARBA00022722"/>
    </source>
</evidence>